<keyword evidence="9" id="KW-1185">Reference proteome</keyword>
<evidence type="ECO:0000259" key="7">
    <source>
        <dbReference type="Pfam" id="PF02656"/>
    </source>
</evidence>
<dbReference type="Pfam" id="PF02656">
    <property type="entry name" value="DUF202"/>
    <property type="match status" value="1"/>
</dbReference>
<evidence type="ECO:0000256" key="1">
    <source>
        <dbReference type="ARBA" id="ARBA00004651"/>
    </source>
</evidence>
<keyword evidence="5 6" id="KW-0472">Membrane</keyword>
<comment type="caution">
    <text evidence="8">The sequence shown here is derived from an EMBL/GenBank/DDBJ whole genome shotgun (WGS) entry which is preliminary data.</text>
</comment>
<comment type="subcellular location">
    <subcellularLocation>
        <location evidence="1">Cell membrane</location>
        <topology evidence="1">Multi-pass membrane protein</topology>
    </subcellularLocation>
</comment>
<feature type="transmembrane region" description="Helical" evidence="6">
    <location>
        <begin position="25"/>
        <end position="42"/>
    </location>
</feature>
<evidence type="ECO:0000256" key="4">
    <source>
        <dbReference type="ARBA" id="ARBA00022989"/>
    </source>
</evidence>
<sequence>MSEPETGVEQREPDYRFTLANERTFLAWIRTALGLLAGGVAVDQLAASVANGSARIAVSLTCIGLSIALTSGAYSRWRSIQRAMRRDRSLPSFGLIRILATGTIVIAVLAGSAIVFS</sequence>
<keyword evidence="3 6" id="KW-0812">Transmembrane</keyword>
<dbReference type="PANTHER" id="PTHR34187">
    <property type="entry name" value="FGR18P"/>
    <property type="match status" value="1"/>
</dbReference>
<evidence type="ECO:0000256" key="5">
    <source>
        <dbReference type="ARBA" id="ARBA00023136"/>
    </source>
</evidence>
<feature type="transmembrane region" description="Helical" evidence="6">
    <location>
        <begin position="95"/>
        <end position="116"/>
    </location>
</feature>
<dbReference type="RefSeq" id="WP_345340813.1">
    <property type="nucleotide sequence ID" value="NZ_BAABFB010000001.1"/>
</dbReference>
<dbReference type="PANTHER" id="PTHR34187:SF2">
    <property type="entry name" value="DUF202 DOMAIN-CONTAINING PROTEIN"/>
    <property type="match status" value="1"/>
</dbReference>
<keyword evidence="4 6" id="KW-1133">Transmembrane helix</keyword>
<accession>A0ABP8NT83</accession>
<dbReference type="Proteomes" id="UP001501183">
    <property type="component" value="Unassembled WGS sequence"/>
</dbReference>
<dbReference type="EMBL" id="BAABFB010000001">
    <property type="protein sequence ID" value="GAA4470701.1"/>
    <property type="molecule type" value="Genomic_DNA"/>
</dbReference>
<dbReference type="InterPro" id="IPR052053">
    <property type="entry name" value="IM_YidH-like"/>
</dbReference>
<gene>
    <name evidence="8" type="ORF">GCM10023094_00140</name>
</gene>
<feature type="domain" description="DUF202" evidence="7">
    <location>
        <begin position="16"/>
        <end position="83"/>
    </location>
</feature>
<proteinExistence type="predicted"/>
<protein>
    <submittedName>
        <fullName evidence="8">DUF202 domain-containing protein</fullName>
    </submittedName>
</protein>
<name>A0ABP8NT83_9NOCA</name>
<feature type="transmembrane region" description="Helical" evidence="6">
    <location>
        <begin position="54"/>
        <end position="74"/>
    </location>
</feature>
<dbReference type="InterPro" id="IPR003807">
    <property type="entry name" value="DUF202"/>
</dbReference>
<evidence type="ECO:0000256" key="3">
    <source>
        <dbReference type="ARBA" id="ARBA00022692"/>
    </source>
</evidence>
<organism evidence="8 9">
    <name type="scientific">Rhodococcus olei</name>
    <dbReference type="NCBI Taxonomy" id="2161675"/>
    <lineage>
        <taxon>Bacteria</taxon>
        <taxon>Bacillati</taxon>
        <taxon>Actinomycetota</taxon>
        <taxon>Actinomycetes</taxon>
        <taxon>Mycobacteriales</taxon>
        <taxon>Nocardiaceae</taxon>
        <taxon>Rhodococcus</taxon>
    </lineage>
</organism>
<evidence type="ECO:0000256" key="2">
    <source>
        <dbReference type="ARBA" id="ARBA00022475"/>
    </source>
</evidence>
<evidence type="ECO:0000313" key="9">
    <source>
        <dbReference type="Proteomes" id="UP001501183"/>
    </source>
</evidence>
<evidence type="ECO:0000256" key="6">
    <source>
        <dbReference type="SAM" id="Phobius"/>
    </source>
</evidence>
<reference evidence="9" key="1">
    <citation type="journal article" date="2019" name="Int. J. Syst. Evol. Microbiol.">
        <title>The Global Catalogue of Microorganisms (GCM) 10K type strain sequencing project: providing services to taxonomists for standard genome sequencing and annotation.</title>
        <authorList>
            <consortium name="The Broad Institute Genomics Platform"/>
            <consortium name="The Broad Institute Genome Sequencing Center for Infectious Disease"/>
            <person name="Wu L."/>
            <person name="Ma J."/>
        </authorList>
    </citation>
    <scope>NUCLEOTIDE SEQUENCE [LARGE SCALE GENOMIC DNA]</scope>
    <source>
        <strain evidence="9">JCM 32206</strain>
    </source>
</reference>
<keyword evidence="2" id="KW-1003">Cell membrane</keyword>
<evidence type="ECO:0000313" key="8">
    <source>
        <dbReference type="EMBL" id="GAA4470701.1"/>
    </source>
</evidence>